<dbReference type="EMBL" id="ML208601">
    <property type="protein sequence ID" value="TFK62161.1"/>
    <property type="molecule type" value="Genomic_DNA"/>
</dbReference>
<organism evidence="1 2">
    <name type="scientific">Pluteus cervinus</name>
    <dbReference type="NCBI Taxonomy" id="181527"/>
    <lineage>
        <taxon>Eukaryota</taxon>
        <taxon>Fungi</taxon>
        <taxon>Dikarya</taxon>
        <taxon>Basidiomycota</taxon>
        <taxon>Agaricomycotina</taxon>
        <taxon>Agaricomycetes</taxon>
        <taxon>Agaricomycetidae</taxon>
        <taxon>Agaricales</taxon>
        <taxon>Pluteineae</taxon>
        <taxon>Pluteaceae</taxon>
        <taxon>Pluteus</taxon>
    </lineage>
</organism>
<dbReference type="Proteomes" id="UP000308600">
    <property type="component" value="Unassembled WGS sequence"/>
</dbReference>
<proteinExistence type="predicted"/>
<protein>
    <submittedName>
        <fullName evidence="1">Uncharacterized protein</fullName>
    </submittedName>
</protein>
<evidence type="ECO:0000313" key="2">
    <source>
        <dbReference type="Proteomes" id="UP000308600"/>
    </source>
</evidence>
<accession>A0ACD3A973</accession>
<name>A0ACD3A973_9AGAR</name>
<evidence type="ECO:0000313" key="1">
    <source>
        <dbReference type="EMBL" id="TFK62161.1"/>
    </source>
</evidence>
<sequence length="402" mass="45318">MGTAASSHTPKASEPEKDRSIDEERRLLQEVLDLPAGTKIRGEVLVQAGHWNHGRYHATKDVEYLELAIQAFEVAQGDSIKDPFEFPHVFLCLLAFMRSVLPNRPEGIVKKAFDFLQRLPRLQPKQKDETDLLLIVVTKVVDAENQPEYATIALDVLIEPLCWLASRPHPISEAQEALLIDWAGLAYHLIPSSIHTPRIFDIALPTLATCGREVHVAGLLRRVQLYVRHHQSKGTNAPEPKIVLEKIQEASRYIDLADTKSLQELWRAFKALDLRDKLTSTSPYLPLVTEFVGHVLQTQDTGLRDEVKRYQSDILSHVHSLHFLLLKGKGTEIEIEILKSPESSLVSIINRALPNPVSLSDRDIDFIVKEVRCLADGKVGNSQNDLDESWRMPGGWCLTSIR</sequence>
<keyword evidence="2" id="KW-1185">Reference proteome</keyword>
<reference evidence="1 2" key="1">
    <citation type="journal article" date="2019" name="Nat. Ecol. Evol.">
        <title>Megaphylogeny resolves global patterns of mushroom evolution.</title>
        <authorList>
            <person name="Varga T."/>
            <person name="Krizsan K."/>
            <person name="Foldi C."/>
            <person name="Dima B."/>
            <person name="Sanchez-Garcia M."/>
            <person name="Sanchez-Ramirez S."/>
            <person name="Szollosi G.J."/>
            <person name="Szarkandi J.G."/>
            <person name="Papp V."/>
            <person name="Albert L."/>
            <person name="Andreopoulos W."/>
            <person name="Angelini C."/>
            <person name="Antonin V."/>
            <person name="Barry K.W."/>
            <person name="Bougher N.L."/>
            <person name="Buchanan P."/>
            <person name="Buyck B."/>
            <person name="Bense V."/>
            <person name="Catcheside P."/>
            <person name="Chovatia M."/>
            <person name="Cooper J."/>
            <person name="Damon W."/>
            <person name="Desjardin D."/>
            <person name="Finy P."/>
            <person name="Geml J."/>
            <person name="Haridas S."/>
            <person name="Hughes K."/>
            <person name="Justo A."/>
            <person name="Karasinski D."/>
            <person name="Kautmanova I."/>
            <person name="Kiss B."/>
            <person name="Kocsube S."/>
            <person name="Kotiranta H."/>
            <person name="LaButti K.M."/>
            <person name="Lechner B.E."/>
            <person name="Liimatainen K."/>
            <person name="Lipzen A."/>
            <person name="Lukacs Z."/>
            <person name="Mihaltcheva S."/>
            <person name="Morgado L.N."/>
            <person name="Niskanen T."/>
            <person name="Noordeloos M.E."/>
            <person name="Ohm R.A."/>
            <person name="Ortiz-Santana B."/>
            <person name="Ovrebo C."/>
            <person name="Racz N."/>
            <person name="Riley R."/>
            <person name="Savchenko A."/>
            <person name="Shiryaev A."/>
            <person name="Soop K."/>
            <person name="Spirin V."/>
            <person name="Szebenyi C."/>
            <person name="Tomsovsky M."/>
            <person name="Tulloss R.E."/>
            <person name="Uehling J."/>
            <person name="Grigoriev I.V."/>
            <person name="Vagvolgyi C."/>
            <person name="Papp T."/>
            <person name="Martin F.M."/>
            <person name="Miettinen O."/>
            <person name="Hibbett D.S."/>
            <person name="Nagy L.G."/>
        </authorList>
    </citation>
    <scope>NUCLEOTIDE SEQUENCE [LARGE SCALE GENOMIC DNA]</scope>
    <source>
        <strain evidence="1 2">NL-1719</strain>
    </source>
</reference>
<gene>
    <name evidence="1" type="ORF">BDN72DRAFT_404661</name>
</gene>